<feature type="transmembrane region" description="Helical" evidence="6">
    <location>
        <begin position="20"/>
        <end position="41"/>
    </location>
</feature>
<protein>
    <recommendedName>
        <fullName evidence="7">Heme-copper oxidase subunit III family profile domain-containing protein</fullName>
    </recommendedName>
</protein>
<keyword evidence="4 6" id="KW-1133">Transmembrane helix</keyword>
<name>A0A381N9L5_9ZZZZ</name>
<dbReference type="SUPFAM" id="SSF81452">
    <property type="entry name" value="Cytochrome c oxidase subunit III-like"/>
    <property type="match status" value="1"/>
</dbReference>
<comment type="subcellular location">
    <subcellularLocation>
        <location evidence="1">Membrane</location>
        <topology evidence="1">Multi-pass membrane protein</topology>
    </subcellularLocation>
</comment>
<evidence type="ECO:0000256" key="3">
    <source>
        <dbReference type="ARBA" id="ARBA00022692"/>
    </source>
</evidence>
<dbReference type="EMBL" id="UINC01000218">
    <property type="protein sequence ID" value="SUZ51311.1"/>
    <property type="molecule type" value="Genomic_DNA"/>
</dbReference>
<dbReference type="InterPro" id="IPR024791">
    <property type="entry name" value="Cyt_c/ubiquinol_Oxase_su3"/>
</dbReference>
<dbReference type="GO" id="GO:0004129">
    <property type="term" value="F:cytochrome-c oxidase activity"/>
    <property type="evidence" value="ECO:0007669"/>
    <property type="project" value="InterPro"/>
</dbReference>
<evidence type="ECO:0000256" key="2">
    <source>
        <dbReference type="ARBA" id="ARBA00010581"/>
    </source>
</evidence>
<reference evidence="8" key="1">
    <citation type="submission" date="2018-05" db="EMBL/GenBank/DDBJ databases">
        <authorList>
            <person name="Lanie J.A."/>
            <person name="Ng W.-L."/>
            <person name="Kazmierczak K.M."/>
            <person name="Andrzejewski T.M."/>
            <person name="Davidsen T.M."/>
            <person name="Wayne K.J."/>
            <person name="Tettelin H."/>
            <person name="Glass J.I."/>
            <person name="Rusch D."/>
            <person name="Podicherti R."/>
            <person name="Tsui H.-C.T."/>
            <person name="Winkler M.E."/>
        </authorList>
    </citation>
    <scope>NUCLEOTIDE SEQUENCE</scope>
</reference>
<feature type="transmembrane region" description="Helical" evidence="6">
    <location>
        <begin position="113"/>
        <end position="136"/>
    </location>
</feature>
<keyword evidence="5 6" id="KW-0472">Membrane</keyword>
<evidence type="ECO:0000256" key="1">
    <source>
        <dbReference type="ARBA" id="ARBA00004141"/>
    </source>
</evidence>
<evidence type="ECO:0000256" key="4">
    <source>
        <dbReference type="ARBA" id="ARBA00022989"/>
    </source>
</evidence>
<proteinExistence type="inferred from homology"/>
<comment type="similarity">
    <text evidence="2">Belongs to the cytochrome c oxidase subunit 3 family.</text>
</comment>
<organism evidence="8">
    <name type="scientific">marine metagenome</name>
    <dbReference type="NCBI Taxonomy" id="408172"/>
    <lineage>
        <taxon>unclassified sequences</taxon>
        <taxon>metagenomes</taxon>
        <taxon>ecological metagenomes</taxon>
    </lineage>
</organism>
<evidence type="ECO:0000256" key="6">
    <source>
        <dbReference type="SAM" id="Phobius"/>
    </source>
</evidence>
<sequence length="141" mass="15537">MNNITNNEERFMGLTHGQVFVYTLMTVISILFLFITNAYLFRMNFEDWRSVPVPSLLWVNTGSLVLASAGMAWAKSGAEKTNLQTIKVGLAVGGLFAVVFVSGQIWAWQQLTASGFFLATNPANTFFYLITALHALHVLGG</sequence>
<feature type="transmembrane region" description="Helical" evidence="6">
    <location>
        <begin position="53"/>
        <end position="74"/>
    </location>
</feature>
<evidence type="ECO:0000259" key="7">
    <source>
        <dbReference type="PROSITE" id="PS50253"/>
    </source>
</evidence>
<dbReference type="PANTHER" id="PTHR11403">
    <property type="entry name" value="CYTOCHROME C OXIDASE SUBUNIT III"/>
    <property type="match status" value="1"/>
</dbReference>
<feature type="transmembrane region" description="Helical" evidence="6">
    <location>
        <begin position="86"/>
        <end position="107"/>
    </location>
</feature>
<dbReference type="InterPro" id="IPR013833">
    <property type="entry name" value="Cyt_c_oxidase_su3_a-hlx"/>
</dbReference>
<dbReference type="Gene3D" id="1.20.120.80">
    <property type="entry name" value="Cytochrome c oxidase, subunit III, four-helix bundle"/>
    <property type="match status" value="1"/>
</dbReference>
<dbReference type="InterPro" id="IPR000298">
    <property type="entry name" value="Cyt_c_oxidase-like_su3"/>
</dbReference>
<dbReference type="PROSITE" id="PS50253">
    <property type="entry name" value="COX3"/>
    <property type="match status" value="1"/>
</dbReference>
<accession>A0A381N9L5</accession>
<evidence type="ECO:0000256" key="5">
    <source>
        <dbReference type="ARBA" id="ARBA00023136"/>
    </source>
</evidence>
<feature type="non-terminal residue" evidence="8">
    <location>
        <position position="141"/>
    </location>
</feature>
<evidence type="ECO:0000313" key="8">
    <source>
        <dbReference type="EMBL" id="SUZ51311.1"/>
    </source>
</evidence>
<dbReference type="PANTHER" id="PTHR11403:SF10">
    <property type="entry name" value="CYTOCHROME C OXIDASE"/>
    <property type="match status" value="1"/>
</dbReference>
<dbReference type="AlphaFoldDB" id="A0A381N9L5"/>
<feature type="domain" description="Heme-copper oxidase subunit III family profile" evidence="7">
    <location>
        <begin position="19"/>
        <end position="141"/>
    </location>
</feature>
<dbReference type="GO" id="GO:0019646">
    <property type="term" value="P:aerobic electron transport chain"/>
    <property type="evidence" value="ECO:0007669"/>
    <property type="project" value="InterPro"/>
</dbReference>
<dbReference type="GO" id="GO:0016020">
    <property type="term" value="C:membrane"/>
    <property type="evidence" value="ECO:0007669"/>
    <property type="project" value="UniProtKB-SubCell"/>
</dbReference>
<dbReference type="InterPro" id="IPR035973">
    <property type="entry name" value="Cyt_c_oxidase_su3-like_sf"/>
</dbReference>
<gene>
    <name evidence="8" type="ORF">METZ01_LOCUS4165</name>
</gene>
<keyword evidence="3 6" id="KW-0812">Transmembrane</keyword>